<keyword evidence="2" id="KW-0677">Repeat</keyword>
<dbReference type="GeneID" id="115726179"/>
<dbReference type="InterPro" id="IPR002182">
    <property type="entry name" value="NB-ARC"/>
</dbReference>
<feature type="compositionally biased region" description="Low complexity" evidence="4">
    <location>
        <begin position="22"/>
        <end position="31"/>
    </location>
</feature>
<dbReference type="SUPFAM" id="SSF52058">
    <property type="entry name" value="L domain-like"/>
    <property type="match status" value="1"/>
</dbReference>
<feature type="domain" description="TIR" evidence="5">
    <location>
        <begin position="46"/>
        <end position="202"/>
    </location>
</feature>
<evidence type="ECO:0000313" key="7">
    <source>
        <dbReference type="RefSeq" id="XP_048132988.1"/>
    </source>
</evidence>
<evidence type="ECO:0000256" key="2">
    <source>
        <dbReference type="ARBA" id="ARBA00022737"/>
    </source>
</evidence>
<dbReference type="Gene3D" id="3.40.50.10140">
    <property type="entry name" value="Toll/interleukin-1 receptor homology (TIR) domain"/>
    <property type="match status" value="1"/>
</dbReference>
<evidence type="ECO:0000256" key="3">
    <source>
        <dbReference type="ARBA" id="ARBA00022821"/>
    </source>
</evidence>
<dbReference type="Pfam" id="PF01582">
    <property type="entry name" value="TIR"/>
    <property type="match status" value="1"/>
</dbReference>
<feature type="region of interest" description="Disordered" evidence="4">
    <location>
        <begin position="18"/>
        <end position="42"/>
    </location>
</feature>
<dbReference type="PANTHER" id="PTHR11017">
    <property type="entry name" value="LEUCINE-RICH REPEAT-CONTAINING PROTEIN"/>
    <property type="match status" value="1"/>
</dbReference>
<dbReference type="InterPro" id="IPR044974">
    <property type="entry name" value="Disease_R_plants"/>
</dbReference>
<keyword evidence="1" id="KW-0433">Leucine-rich repeat</keyword>
<dbReference type="Gene3D" id="1.10.8.430">
    <property type="entry name" value="Helical domain of apoptotic protease-activating factors"/>
    <property type="match status" value="1"/>
</dbReference>
<organism evidence="6 7">
    <name type="scientific">Rhodamnia argentea</name>
    <dbReference type="NCBI Taxonomy" id="178133"/>
    <lineage>
        <taxon>Eukaryota</taxon>
        <taxon>Viridiplantae</taxon>
        <taxon>Streptophyta</taxon>
        <taxon>Embryophyta</taxon>
        <taxon>Tracheophyta</taxon>
        <taxon>Spermatophyta</taxon>
        <taxon>Magnoliopsida</taxon>
        <taxon>eudicotyledons</taxon>
        <taxon>Gunneridae</taxon>
        <taxon>Pentapetalae</taxon>
        <taxon>rosids</taxon>
        <taxon>malvids</taxon>
        <taxon>Myrtales</taxon>
        <taxon>Myrtaceae</taxon>
        <taxon>Myrtoideae</taxon>
        <taxon>Myrteae</taxon>
        <taxon>Australasian group</taxon>
        <taxon>Rhodamnia</taxon>
    </lineage>
</organism>
<evidence type="ECO:0000256" key="1">
    <source>
        <dbReference type="ARBA" id="ARBA00022614"/>
    </source>
</evidence>
<proteinExistence type="predicted"/>
<keyword evidence="6" id="KW-1185">Reference proteome</keyword>
<dbReference type="InterPro" id="IPR000157">
    <property type="entry name" value="TIR_dom"/>
</dbReference>
<dbReference type="RefSeq" id="XP_048132988.1">
    <property type="nucleotide sequence ID" value="XM_048277031.1"/>
</dbReference>
<keyword evidence="3" id="KW-0611">Plant defense</keyword>
<dbReference type="PROSITE" id="PS50104">
    <property type="entry name" value="TIR"/>
    <property type="match status" value="1"/>
</dbReference>
<dbReference type="SMART" id="SM00255">
    <property type="entry name" value="TIR"/>
    <property type="match status" value="1"/>
</dbReference>
<dbReference type="Gene3D" id="3.40.50.300">
    <property type="entry name" value="P-loop containing nucleotide triphosphate hydrolases"/>
    <property type="match status" value="1"/>
</dbReference>
<evidence type="ECO:0000313" key="6">
    <source>
        <dbReference type="Proteomes" id="UP000827889"/>
    </source>
</evidence>
<dbReference type="InterPro" id="IPR058192">
    <property type="entry name" value="WHD_ROQ1-like"/>
</dbReference>
<dbReference type="InterPro" id="IPR027417">
    <property type="entry name" value="P-loop_NTPase"/>
</dbReference>
<evidence type="ECO:0000259" key="5">
    <source>
        <dbReference type="PROSITE" id="PS50104"/>
    </source>
</evidence>
<dbReference type="Pfam" id="PF00931">
    <property type="entry name" value="NB-ARC"/>
    <property type="match status" value="1"/>
</dbReference>
<dbReference type="PANTHER" id="PTHR11017:SF570">
    <property type="entry name" value="DISEASE RESISTANCE PROTEIN (TIR-NBS CLASS)-RELATED"/>
    <property type="match status" value="1"/>
</dbReference>
<gene>
    <name evidence="7" type="primary">LOC115726179</name>
</gene>
<dbReference type="InterPro" id="IPR042197">
    <property type="entry name" value="Apaf_helical"/>
</dbReference>
<dbReference type="SUPFAM" id="SSF52540">
    <property type="entry name" value="P-loop containing nucleoside triphosphate hydrolases"/>
    <property type="match status" value="1"/>
</dbReference>
<dbReference type="InterPro" id="IPR032675">
    <property type="entry name" value="LRR_dom_sf"/>
</dbReference>
<reference evidence="7" key="1">
    <citation type="submission" date="2025-08" db="UniProtKB">
        <authorList>
            <consortium name="RefSeq"/>
        </authorList>
    </citation>
    <scope>IDENTIFICATION</scope>
    <source>
        <tissue evidence="7">Leaf</tissue>
    </source>
</reference>
<dbReference type="Gene3D" id="3.80.10.10">
    <property type="entry name" value="Ribonuclease Inhibitor"/>
    <property type="match status" value="2"/>
</dbReference>
<sequence>MMYGQTIRSKLSFLAHSEDPNSEVSSSSTPPHGGDYEGGEEQQKGNSYEVFLSFRGTDTRKGFTDHLYTNLVNAGIHVFRDDNELRVGEEIGLELLHSITQSQISIPIISENYASSKWCLRELAEMLKCRRSKGQIVLPIFYKVGPSQVRDVAGRLRDAINTHKGNMDEVKGWEEALKEVKSLKGWESNKIDNGYVILQGTWFSFSFIILETKYKFYHHISNFFLFLYDRHEAALVAEVVGRVMSELKRLFQLNVPEQLVGIDDRVEQILKEKDSWKNGTWIIGIYGMGGIGKTTLAKVLYNKLSIDFEGRSFVANIRETFKNEGIKCLQKQLISSITRKPCDVSNVDEGIGFIKSQFSNKKCLILLDDIDDNNQLKALTGDGNWFKAGSIVIITTRNRNILDEAKARLYPLNELPFNQSLILFCRHAFGEDSPPSDYEDISHAIVSTTGRLPLALEVMGSFLHGKAKETWNDALKKLKKVPDKKVQESLRISYDTLDKEVQQIYLDIACFFIGSSKEIPTYMWDVCSFLPAKGIEVLILTSLIEIEKDDKLMMHDQLRDLGREIVRLENEEKPQERSRLWDKEEAKDVLDNNKGTCKIEALQIGNGRGRRYTSEQFKELTNLRFLQMEFADLVGDFQNLLPNLRWLRWQPTSRNFEAVNFHLEKLAVLDLSKSGISKDWGGWGPLKLATKLKVLNLSKCLSLRRTPDLSAFKSMEIMILEDCKNLEEIHPSIGDIKTLISLNVKSCHRLKELPVGVGRMEELRELILDGTAIQEIPISRDYWKKLKTLSASGCERLAQLPESLGSLGSLTRLNLSSRTIKELPESLGSLVSLTQLNLCATGIKELPKSIDSLKKLETLNASYCASLAHIPSSLANLTSLRNLLLCGCGSLTEIPDSIHKSTSLTKLDLRWTKFAELSIGKLQI</sequence>
<accession>A0ABM3H8R3</accession>
<dbReference type="PRINTS" id="PR00364">
    <property type="entry name" value="DISEASERSIST"/>
</dbReference>
<name>A0ABM3H8R3_9MYRT</name>
<dbReference type="Pfam" id="PF23598">
    <property type="entry name" value="LRR_14"/>
    <property type="match status" value="1"/>
</dbReference>
<protein>
    <submittedName>
        <fullName evidence="7">Disease resistance protein L6-like isoform X1</fullName>
    </submittedName>
</protein>
<evidence type="ECO:0000256" key="4">
    <source>
        <dbReference type="SAM" id="MobiDB-lite"/>
    </source>
</evidence>
<dbReference type="Pfam" id="PF23282">
    <property type="entry name" value="WHD_ROQ1"/>
    <property type="match status" value="1"/>
</dbReference>
<dbReference type="InterPro" id="IPR035897">
    <property type="entry name" value="Toll_tir_struct_dom_sf"/>
</dbReference>
<dbReference type="SUPFAM" id="SSF52200">
    <property type="entry name" value="Toll/Interleukin receptor TIR domain"/>
    <property type="match status" value="1"/>
</dbReference>
<dbReference type="InterPro" id="IPR055414">
    <property type="entry name" value="LRR_R13L4/SHOC2-like"/>
</dbReference>
<dbReference type="Proteomes" id="UP000827889">
    <property type="component" value="Chromosome 4"/>
</dbReference>